<dbReference type="AlphaFoldDB" id="A0A8J8SX34"/>
<comment type="caution">
    <text evidence="1">The sequence shown here is derived from an EMBL/GenBank/DDBJ whole genome shotgun (WGS) entry which is preliminary data.</text>
</comment>
<evidence type="ECO:0000313" key="1">
    <source>
        <dbReference type="EMBL" id="TNV73503.1"/>
    </source>
</evidence>
<protein>
    <submittedName>
        <fullName evidence="1">Uncharacterized protein</fullName>
    </submittedName>
</protein>
<accession>A0A8J8SX34</accession>
<keyword evidence="2" id="KW-1185">Reference proteome</keyword>
<organism evidence="1 2">
    <name type="scientific">Halteria grandinella</name>
    <dbReference type="NCBI Taxonomy" id="5974"/>
    <lineage>
        <taxon>Eukaryota</taxon>
        <taxon>Sar</taxon>
        <taxon>Alveolata</taxon>
        <taxon>Ciliophora</taxon>
        <taxon>Intramacronucleata</taxon>
        <taxon>Spirotrichea</taxon>
        <taxon>Stichotrichia</taxon>
        <taxon>Sporadotrichida</taxon>
        <taxon>Halteriidae</taxon>
        <taxon>Halteria</taxon>
    </lineage>
</organism>
<evidence type="ECO:0000313" key="2">
    <source>
        <dbReference type="Proteomes" id="UP000785679"/>
    </source>
</evidence>
<reference evidence="1" key="1">
    <citation type="submission" date="2019-06" db="EMBL/GenBank/DDBJ databases">
        <authorList>
            <person name="Zheng W."/>
        </authorList>
    </citation>
    <scope>NUCLEOTIDE SEQUENCE</scope>
    <source>
        <strain evidence="1">QDHG01</strain>
    </source>
</reference>
<dbReference type="Proteomes" id="UP000785679">
    <property type="component" value="Unassembled WGS sequence"/>
</dbReference>
<proteinExistence type="predicted"/>
<sequence length="108" mass="12306">MINSCKYNFSTINYQYSQFKPDPISNLAREVQLFNAITAISQSFVYKLQVWVSPFGKQMFPLKEMSLMVLILLCLTNLRGPLNSVSKSAQASSMFESISILITLSRHF</sequence>
<name>A0A8J8SX34_HALGN</name>
<gene>
    <name evidence="1" type="ORF">FGO68_gene2682</name>
</gene>
<dbReference type="EMBL" id="RRYP01018751">
    <property type="protein sequence ID" value="TNV73503.1"/>
    <property type="molecule type" value="Genomic_DNA"/>
</dbReference>